<name>A0AAC8UVS1_9LACO</name>
<dbReference type="Proteomes" id="UP000036000">
    <property type="component" value="Chromosome"/>
</dbReference>
<proteinExistence type="predicted"/>
<reference evidence="1 2" key="1">
    <citation type="submission" date="2015-07" db="EMBL/GenBank/DDBJ databases">
        <title>Lactobacillus korensis/26-25/ whole genome sequencing.</title>
        <authorList>
            <person name="Kim M.K."/>
            <person name="Im W.-T."/>
            <person name="Srinivasan S."/>
            <person name="Lee J.-J."/>
        </authorList>
    </citation>
    <scope>NUCLEOTIDE SEQUENCE [LARGE SCALE GENOMIC DNA]</scope>
    <source>
        <strain evidence="1 2">26-25</strain>
    </source>
</reference>
<dbReference type="EMBL" id="CP012033">
    <property type="protein sequence ID" value="AKP64075.1"/>
    <property type="molecule type" value="Genomic_DNA"/>
</dbReference>
<dbReference type="KEGG" id="lko:ABN16_03050"/>
<evidence type="ECO:0000313" key="2">
    <source>
        <dbReference type="Proteomes" id="UP000036000"/>
    </source>
</evidence>
<evidence type="ECO:0008006" key="3">
    <source>
        <dbReference type="Google" id="ProtNLM"/>
    </source>
</evidence>
<keyword evidence="2" id="KW-1185">Reference proteome</keyword>
<accession>A0AAC8UVS1</accession>
<gene>
    <name evidence="1" type="ORF">ABN16_03050</name>
</gene>
<dbReference type="RefSeq" id="WP_048732839.1">
    <property type="nucleotide sequence ID" value="NZ_CP012033.1"/>
</dbReference>
<sequence length="222" mass="25083">MTLTTATNYLLLTERIGQKPTLRTRFTTQAYFVLGALLDLIDQRVLVVTGDNLAIADDAQWENLPSYLAAFKMRLRNDLMQTPQLKSILKLVTSWDIANTIYDGIGAETLAAETTERVLFQNNLTPHVIYEPKDASRQQMIDTLKQQLQSGQVTHSTLNLLIILEQEDALKWLFGEDDMTTLAGRLQQVTANNAYAQMVKQLTTAASEIIVTKKFWMDGWLS</sequence>
<evidence type="ECO:0000313" key="1">
    <source>
        <dbReference type="EMBL" id="AKP64075.1"/>
    </source>
</evidence>
<protein>
    <recommendedName>
        <fullName evidence="3">GPP34 family phosphoprotein</fullName>
    </recommendedName>
</protein>
<organism evidence="1 2">
    <name type="scientific">Levilactobacillus koreensis</name>
    <dbReference type="NCBI Taxonomy" id="637971"/>
    <lineage>
        <taxon>Bacteria</taxon>
        <taxon>Bacillati</taxon>
        <taxon>Bacillota</taxon>
        <taxon>Bacilli</taxon>
        <taxon>Lactobacillales</taxon>
        <taxon>Lactobacillaceae</taxon>
        <taxon>Levilactobacillus</taxon>
    </lineage>
</organism>
<dbReference type="AlphaFoldDB" id="A0AAC8UVS1"/>